<dbReference type="Pfam" id="PF12796">
    <property type="entry name" value="Ank_2"/>
    <property type="match status" value="1"/>
</dbReference>
<reference evidence="5 6" key="1">
    <citation type="submission" date="2015-01" db="EMBL/GenBank/DDBJ databases">
        <title>The Genome Sequence of Cladophialophora immunda CBS83496.</title>
        <authorList>
            <consortium name="The Broad Institute Genomics Platform"/>
            <person name="Cuomo C."/>
            <person name="de Hoog S."/>
            <person name="Gorbushina A."/>
            <person name="Stielow B."/>
            <person name="Teixiera M."/>
            <person name="Abouelleil A."/>
            <person name="Chapman S.B."/>
            <person name="Priest M."/>
            <person name="Young S.K."/>
            <person name="Wortman J."/>
            <person name="Nusbaum C."/>
            <person name="Birren B."/>
        </authorList>
    </citation>
    <scope>NUCLEOTIDE SEQUENCE [LARGE SCALE GENOMIC DNA]</scope>
    <source>
        <strain evidence="5 6">CBS 83496</strain>
    </source>
</reference>
<dbReference type="PROSITE" id="PS50297">
    <property type="entry name" value="ANK_REP_REGION"/>
    <property type="match status" value="1"/>
</dbReference>
<protein>
    <recommendedName>
        <fullName evidence="4">Nephrocystin 3-like N-terminal domain-containing protein</fullName>
    </recommendedName>
</protein>
<name>A0A0D1ZEP0_9EURO</name>
<dbReference type="OrthoDB" id="7464126at2759"/>
<dbReference type="GeneID" id="27348523"/>
<organism evidence="5 6">
    <name type="scientific">Cladophialophora immunda</name>
    <dbReference type="NCBI Taxonomy" id="569365"/>
    <lineage>
        <taxon>Eukaryota</taxon>
        <taxon>Fungi</taxon>
        <taxon>Dikarya</taxon>
        <taxon>Ascomycota</taxon>
        <taxon>Pezizomycotina</taxon>
        <taxon>Eurotiomycetes</taxon>
        <taxon>Chaetothyriomycetidae</taxon>
        <taxon>Chaetothyriales</taxon>
        <taxon>Herpotrichiellaceae</taxon>
        <taxon>Cladophialophora</taxon>
    </lineage>
</organism>
<proteinExistence type="predicted"/>
<evidence type="ECO:0000256" key="1">
    <source>
        <dbReference type="ARBA" id="ARBA00022737"/>
    </source>
</evidence>
<dbReference type="SMART" id="SM00248">
    <property type="entry name" value="ANK"/>
    <property type="match status" value="5"/>
</dbReference>
<dbReference type="Gene3D" id="3.40.50.300">
    <property type="entry name" value="P-loop containing nucleotide triphosphate hydrolases"/>
    <property type="match status" value="1"/>
</dbReference>
<dbReference type="HOGENOM" id="CLU_293007_0_0_1"/>
<gene>
    <name evidence="5" type="ORF">PV07_09329</name>
</gene>
<dbReference type="Gene3D" id="1.25.40.20">
    <property type="entry name" value="Ankyrin repeat-containing domain"/>
    <property type="match status" value="2"/>
</dbReference>
<evidence type="ECO:0000256" key="3">
    <source>
        <dbReference type="SAM" id="MobiDB-lite"/>
    </source>
</evidence>
<keyword evidence="1" id="KW-0677">Repeat</keyword>
<dbReference type="PROSITE" id="PS50088">
    <property type="entry name" value="ANK_REPEAT"/>
    <property type="match status" value="1"/>
</dbReference>
<evidence type="ECO:0000313" key="6">
    <source>
        <dbReference type="Proteomes" id="UP000054466"/>
    </source>
</evidence>
<dbReference type="InterPro" id="IPR027417">
    <property type="entry name" value="P-loop_NTPase"/>
</dbReference>
<dbReference type="Proteomes" id="UP000054466">
    <property type="component" value="Unassembled WGS sequence"/>
</dbReference>
<sequence length="1038" mass="117979">MGDTRKTRFRGFLDDFRSRSKSPATFGQKDKAESQANKGKTKDTSIQKPLSVGEQMWQKLFAELDQEERELLKKYKVAESGEIKATLAEIKNAAEIQEKKCTEKKPYEFFGKQVNLRDAAEKVVRWVKKFEAVGDIASTADPIHAGLPWAGIKFILRVTTSSFEERAALILGMETSWEMINRLQVYMDFRLHIPQSMEEHFDGTLLPLQTSLVAFLLRAIKKLGQGGSGKNLLKAMWRSEEVRDFDKKCESLVKKVEDAAQVCHRELSRKGREDVVKQLERIQGSIDDIAQFKLGLDKIQTVVEGIWKSMERGKRGEILTWISEDSADARHQRTRNRVRDTCDWILAEEPFKDWKFVGAGKTFLTSRVIDDIHSSIRDDQALAYFYCDKFDTTLTGDRILRCFVKQLATPKEIKMSSTPRLPGYTKTGRAEVFLVLDGFDECDSSTRDEISDAFEALRVDGRIWIFVSGRPDMGTYLPSPRAEIAIEQRKTMVDIEKFITSQIEISQTRSPPKRAGQLLKEGSELRKLVEKSILDKSDGMFQWAALQMNQILNLKAIRDIEAQLKKFPRGLTSAYDAIFEKIENLDGDQPRIAERTFQWVKVGEGYFFDSEVSLVLAGVSQDYNDDRLQPVSIDTDYVLDACQNLIVCEDGYFRKFLGLDLSTPSPSPFTSYFDHAPESFEETLKNHPLWAACYFKLESSFEDILEAIPRDFDLENRNEYGETLLDLAAENTSKSIVEGLLKLGAKPTGTAIRRLALWDRPDLLQLFDDRIDDVDIIYTALADEYMGCTEKCLLQLLNLGKKSLRQDWYDYHRIRFKIVNEDMVGLRALLEEGIKAEAGEKSGVNYRDEHPYRAFHLNLFESVQRGNVLAIQLLLNHGADVNKQEINEYPRLSNALGYAVFYGASEELVSLLLRRGANPNAEFDSGIHDGGESILSLAVRGGNPSLVKLLVESGANINGEGETLGLPLREALFSEKEDIMTYLFEKGADASKVSREWVMEYIEQCCNGQISARFAKDKLLLLREKGGPVEEADLEWFE</sequence>
<dbReference type="EMBL" id="KN847044">
    <property type="protein sequence ID" value="KIW26216.1"/>
    <property type="molecule type" value="Genomic_DNA"/>
</dbReference>
<dbReference type="PANTHER" id="PTHR10039:SF15">
    <property type="entry name" value="NACHT DOMAIN-CONTAINING PROTEIN"/>
    <property type="match status" value="1"/>
</dbReference>
<dbReference type="InterPro" id="IPR002110">
    <property type="entry name" value="Ankyrin_rpt"/>
</dbReference>
<evidence type="ECO:0000313" key="5">
    <source>
        <dbReference type="EMBL" id="KIW26216.1"/>
    </source>
</evidence>
<dbReference type="SUPFAM" id="SSF48403">
    <property type="entry name" value="Ankyrin repeat"/>
    <property type="match status" value="1"/>
</dbReference>
<dbReference type="InterPro" id="IPR036770">
    <property type="entry name" value="Ankyrin_rpt-contain_sf"/>
</dbReference>
<dbReference type="VEuPathDB" id="FungiDB:PV07_09329"/>
<dbReference type="Pfam" id="PF24883">
    <property type="entry name" value="NPHP3_N"/>
    <property type="match status" value="1"/>
</dbReference>
<dbReference type="InterPro" id="IPR056884">
    <property type="entry name" value="NPHP3-like_N"/>
</dbReference>
<dbReference type="AlphaFoldDB" id="A0A0D1ZEP0"/>
<feature type="domain" description="Nephrocystin 3-like N-terminal" evidence="4">
    <location>
        <begin position="340"/>
        <end position="410"/>
    </location>
</feature>
<evidence type="ECO:0000256" key="2">
    <source>
        <dbReference type="PROSITE-ProRule" id="PRU00023"/>
    </source>
</evidence>
<dbReference type="STRING" id="569365.A0A0D1ZEP0"/>
<evidence type="ECO:0000259" key="4">
    <source>
        <dbReference type="Pfam" id="PF24883"/>
    </source>
</evidence>
<feature type="compositionally biased region" description="Basic and acidic residues" evidence="3">
    <location>
        <begin position="1"/>
        <end position="18"/>
    </location>
</feature>
<dbReference type="RefSeq" id="XP_016246432.1">
    <property type="nucleotide sequence ID" value="XM_016396576.1"/>
</dbReference>
<feature type="region of interest" description="Disordered" evidence="3">
    <location>
        <begin position="1"/>
        <end position="47"/>
    </location>
</feature>
<dbReference type="PANTHER" id="PTHR10039">
    <property type="entry name" value="AMELOGENIN"/>
    <property type="match status" value="1"/>
</dbReference>
<keyword evidence="2" id="KW-0040">ANK repeat</keyword>
<feature type="repeat" description="ANK" evidence="2">
    <location>
        <begin position="930"/>
        <end position="962"/>
    </location>
</feature>
<keyword evidence="6" id="KW-1185">Reference proteome</keyword>
<accession>A0A0D1ZEP0</accession>